<evidence type="ECO:0000256" key="1">
    <source>
        <dbReference type="SAM" id="Coils"/>
    </source>
</evidence>
<keyword evidence="4" id="KW-1185">Reference proteome</keyword>
<protein>
    <submittedName>
        <fullName evidence="3">Uncharacterized protein</fullName>
    </submittedName>
</protein>
<dbReference type="Proteomes" id="UP001231189">
    <property type="component" value="Unassembled WGS sequence"/>
</dbReference>
<feature type="compositionally biased region" description="Basic and acidic residues" evidence="2">
    <location>
        <begin position="280"/>
        <end position="290"/>
    </location>
</feature>
<keyword evidence="1" id="KW-0175">Coiled coil</keyword>
<evidence type="ECO:0000313" key="3">
    <source>
        <dbReference type="EMBL" id="KAK1613149.1"/>
    </source>
</evidence>
<proteinExistence type="predicted"/>
<feature type="compositionally biased region" description="Polar residues" evidence="2">
    <location>
        <begin position="314"/>
        <end position="323"/>
    </location>
</feature>
<dbReference type="AlphaFoldDB" id="A0AAD8R4A3"/>
<dbReference type="EMBL" id="JAUUTY010000007">
    <property type="protein sequence ID" value="KAK1613149.1"/>
    <property type="molecule type" value="Genomic_DNA"/>
</dbReference>
<comment type="caution">
    <text evidence="3">The sequence shown here is derived from an EMBL/GenBank/DDBJ whole genome shotgun (WGS) entry which is preliminary data.</text>
</comment>
<feature type="region of interest" description="Disordered" evidence="2">
    <location>
        <begin position="279"/>
        <end position="323"/>
    </location>
</feature>
<evidence type="ECO:0000313" key="4">
    <source>
        <dbReference type="Proteomes" id="UP001231189"/>
    </source>
</evidence>
<sequence>MSVESTMDSTSLGRLIRFRPFPDSLLSMEHQALHYELNKNISLQRASSSLATASSELENLRSSYKDLETKLSEADQKRESAEKQLAEKNSEFLKKEGEFAMKRKNDNETIQKLQKEVNGLRKYMDTAEKAWDILNADVFEPLGYDEDRRNQFLRDDLLRLAGDDCKDLISAGRKICHNLNIKESRTCNVRELIKRMDLLPELVVDLQASSARGAAQMSLAMCLARSPGMDIDLATTGVPPNTDVDALLDACSGYDTRIARRIRHDEFFEKVVLPADETLEAEHAKERAAETRPTGSGDEDQMTWTSSKDKSKDGATSPTASRG</sequence>
<reference evidence="3" key="1">
    <citation type="submission" date="2023-07" db="EMBL/GenBank/DDBJ databases">
        <title>A chromosome-level genome assembly of Lolium multiflorum.</title>
        <authorList>
            <person name="Chen Y."/>
            <person name="Copetti D."/>
            <person name="Kolliker R."/>
            <person name="Studer B."/>
        </authorList>
    </citation>
    <scope>NUCLEOTIDE SEQUENCE</scope>
    <source>
        <strain evidence="3">02402/16</strain>
        <tissue evidence="3">Leaf</tissue>
    </source>
</reference>
<organism evidence="3 4">
    <name type="scientific">Lolium multiflorum</name>
    <name type="common">Italian ryegrass</name>
    <name type="synonym">Lolium perenne subsp. multiflorum</name>
    <dbReference type="NCBI Taxonomy" id="4521"/>
    <lineage>
        <taxon>Eukaryota</taxon>
        <taxon>Viridiplantae</taxon>
        <taxon>Streptophyta</taxon>
        <taxon>Embryophyta</taxon>
        <taxon>Tracheophyta</taxon>
        <taxon>Spermatophyta</taxon>
        <taxon>Magnoliopsida</taxon>
        <taxon>Liliopsida</taxon>
        <taxon>Poales</taxon>
        <taxon>Poaceae</taxon>
        <taxon>BOP clade</taxon>
        <taxon>Pooideae</taxon>
        <taxon>Poodae</taxon>
        <taxon>Poeae</taxon>
        <taxon>Poeae Chloroplast Group 2 (Poeae type)</taxon>
        <taxon>Loliodinae</taxon>
        <taxon>Loliinae</taxon>
        <taxon>Lolium</taxon>
    </lineage>
</organism>
<evidence type="ECO:0000256" key="2">
    <source>
        <dbReference type="SAM" id="MobiDB-lite"/>
    </source>
</evidence>
<gene>
    <name evidence="3" type="ORF">QYE76_036822</name>
</gene>
<feature type="coiled-coil region" evidence="1">
    <location>
        <begin position="43"/>
        <end position="130"/>
    </location>
</feature>
<name>A0AAD8R4A3_LOLMU</name>
<accession>A0AAD8R4A3</accession>